<dbReference type="EMBL" id="LNOI01000001">
    <property type="protein sequence ID" value="KUY21260.1"/>
    <property type="molecule type" value="Genomic_DNA"/>
</dbReference>
<evidence type="ECO:0000313" key="1">
    <source>
        <dbReference type="EMBL" id="KUY21260.1"/>
    </source>
</evidence>
<name>A0ABD4DRT5_ELIMR</name>
<sequence>MYASELHKIKFRFPERWQKKIKSAGRASANCAAKIQCVNLFPDTFIFANMRVGERLFPEAPNIMTNYRAKCTERPNYVAMTEVYFT</sequence>
<dbReference type="AlphaFoldDB" id="A0ABD4DRT5"/>
<proteinExistence type="predicted"/>
<protein>
    <submittedName>
        <fullName evidence="1">Uncharacterized protein</fullName>
    </submittedName>
</protein>
<accession>A0ABD4DRT5</accession>
<gene>
    <name evidence="1" type="ORF">ATB95_10270</name>
</gene>
<comment type="caution">
    <text evidence="1">The sequence shown here is derived from an EMBL/GenBank/DDBJ whole genome shotgun (WGS) entry which is preliminary data.</text>
</comment>
<organism evidence="1 2">
    <name type="scientific">Elizabethkingia miricola</name>
    <name type="common">Chryseobacterium miricola</name>
    <dbReference type="NCBI Taxonomy" id="172045"/>
    <lineage>
        <taxon>Bacteria</taxon>
        <taxon>Pseudomonadati</taxon>
        <taxon>Bacteroidota</taxon>
        <taxon>Flavobacteriia</taxon>
        <taxon>Flavobacteriales</taxon>
        <taxon>Weeksellaceae</taxon>
        <taxon>Elizabethkingia</taxon>
    </lineage>
</organism>
<evidence type="ECO:0000313" key="2">
    <source>
        <dbReference type="Proteomes" id="UP000064412"/>
    </source>
</evidence>
<dbReference type="Proteomes" id="UP000064412">
    <property type="component" value="Unassembled WGS sequence"/>
</dbReference>
<reference evidence="1 2" key="1">
    <citation type="submission" date="2015-11" db="EMBL/GenBank/DDBJ databases">
        <authorList>
            <person name="Nicholson A.C."/>
            <person name="Humrighouse B.W."/>
            <person name="Graziano J."/>
            <person name="Lasker B."/>
            <person name="Whitney A.M."/>
            <person name="Mcquiston J.R."/>
        </authorList>
    </citation>
    <scope>NUCLEOTIDE SEQUENCE [LARGE SCALE GENOMIC DNA]</scope>
    <source>
        <strain evidence="1 2">G4071</strain>
    </source>
</reference>